<accession>A0A7W7ZJI3</accession>
<dbReference type="EMBL" id="JACHIP010000027">
    <property type="protein sequence ID" value="MBB5061095.1"/>
    <property type="molecule type" value="Genomic_DNA"/>
</dbReference>
<protein>
    <submittedName>
        <fullName evidence="1">Uncharacterized protein</fullName>
    </submittedName>
</protein>
<comment type="caution">
    <text evidence="1">The sequence shown here is derived from an EMBL/GenBank/DDBJ whole genome shotgun (WGS) entry which is preliminary data.</text>
</comment>
<evidence type="ECO:0000313" key="1">
    <source>
        <dbReference type="EMBL" id="MBB5061095.1"/>
    </source>
</evidence>
<reference evidence="1 2" key="1">
    <citation type="submission" date="2020-08" db="EMBL/GenBank/DDBJ databases">
        <title>Genomic Encyclopedia of Type Strains, Phase IV (KMG-V): Genome sequencing to study the core and pangenomes of soil and plant-associated prokaryotes.</title>
        <authorList>
            <person name="Whitman W."/>
        </authorList>
    </citation>
    <scope>NUCLEOTIDE SEQUENCE [LARGE SCALE GENOMIC DNA]</scope>
    <source>
        <strain evidence="1 2">M8UP14</strain>
    </source>
</reference>
<gene>
    <name evidence="1" type="ORF">HDF16_005831</name>
</gene>
<organism evidence="1 2">
    <name type="scientific">Granulicella aggregans</name>
    <dbReference type="NCBI Taxonomy" id="474949"/>
    <lineage>
        <taxon>Bacteria</taxon>
        <taxon>Pseudomonadati</taxon>
        <taxon>Acidobacteriota</taxon>
        <taxon>Terriglobia</taxon>
        <taxon>Terriglobales</taxon>
        <taxon>Acidobacteriaceae</taxon>
        <taxon>Granulicella</taxon>
    </lineage>
</organism>
<sequence length="45" mass="5179">MNREYICGSIDKFDEYYRFSDREYPSEMSVSGVTARTGLLIHAVA</sequence>
<dbReference type="AlphaFoldDB" id="A0A7W7ZJI3"/>
<name>A0A7W7ZJI3_9BACT</name>
<dbReference type="Proteomes" id="UP000540989">
    <property type="component" value="Unassembled WGS sequence"/>
</dbReference>
<proteinExistence type="predicted"/>
<evidence type="ECO:0000313" key="2">
    <source>
        <dbReference type="Proteomes" id="UP000540989"/>
    </source>
</evidence>
<keyword evidence="2" id="KW-1185">Reference proteome</keyword>